<dbReference type="GO" id="GO:0005506">
    <property type="term" value="F:iron ion binding"/>
    <property type="evidence" value="ECO:0007669"/>
    <property type="project" value="UniProtKB-UniRule"/>
</dbReference>
<name>A0A2A5WB24_9GAMM</name>
<evidence type="ECO:0000313" key="7">
    <source>
        <dbReference type="Proteomes" id="UP000219329"/>
    </source>
</evidence>
<reference evidence="6 7" key="1">
    <citation type="submission" date="2017-08" db="EMBL/GenBank/DDBJ databases">
        <title>Fine stratification of microbial communities through a metagenomic profile of the photic zone.</title>
        <authorList>
            <person name="Haro-Moreno J.M."/>
            <person name="Lopez-Perez M."/>
            <person name="De La Torre J."/>
            <person name="Picazo A."/>
            <person name="Camacho A."/>
            <person name="Rodriguez-Valera F."/>
        </authorList>
    </citation>
    <scope>NUCLEOTIDE SEQUENCE [LARGE SCALE GENOMIC DNA]</scope>
    <source>
        <strain evidence="6">MED-G28</strain>
    </source>
</reference>
<gene>
    <name evidence="6" type="ORF">CNF02_08110</name>
</gene>
<dbReference type="Pfam" id="PF04362">
    <property type="entry name" value="Iron_traffic"/>
    <property type="match status" value="1"/>
</dbReference>
<dbReference type="HAMAP" id="MF_00686">
    <property type="entry name" value="Fe_traffic_YggX"/>
    <property type="match status" value="1"/>
</dbReference>
<dbReference type="SUPFAM" id="SSF111148">
    <property type="entry name" value="YggX-like"/>
    <property type="match status" value="1"/>
</dbReference>
<dbReference type="PANTHER" id="PTHR36965:SF1">
    <property type="entry name" value="FE(2+)-TRAFFICKING PROTEIN-RELATED"/>
    <property type="match status" value="1"/>
</dbReference>
<dbReference type="InterPro" id="IPR007457">
    <property type="entry name" value="Fe_traffick_prot_YggX"/>
</dbReference>
<evidence type="ECO:0000256" key="3">
    <source>
        <dbReference type="ARBA" id="ARBA00061679"/>
    </source>
</evidence>
<dbReference type="EMBL" id="NTJZ01000007">
    <property type="protein sequence ID" value="PDH33679.1"/>
    <property type="molecule type" value="Genomic_DNA"/>
</dbReference>
<evidence type="ECO:0000256" key="4">
    <source>
        <dbReference type="ARBA" id="ARBA00070403"/>
    </source>
</evidence>
<dbReference type="Gene3D" id="1.10.3880.10">
    <property type="entry name" value="Fe(II) trafficking protein YggX"/>
    <property type="match status" value="1"/>
</dbReference>
<evidence type="ECO:0000256" key="1">
    <source>
        <dbReference type="ARBA" id="ARBA00023004"/>
    </source>
</evidence>
<dbReference type="NCBIfam" id="NF003817">
    <property type="entry name" value="PRK05408.1"/>
    <property type="match status" value="1"/>
</dbReference>
<protein>
    <recommendedName>
        <fullName evidence="4 5">Probable Fe(2+)-trafficking protein</fullName>
    </recommendedName>
</protein>
<evidence type="ECO:0000256" key="5">
    <source>
        <dbReference type="HAMAP-Rule" id="MF_00686"/>
    </source>
</evidence>
<keyword evidence="1 5" id="KW-0408">Iron</keyword>
<dbReference type="PIRSF" id="PIRSF029827">
    <property type="entry name" value="Fe_traffic_YggX"/>
    <property type="match status" value="1"/>
</dbReference>
<dbReference type="InterPro" id="IPR036766">
    <property type="entry name" value="Fe_traffick_prot_YggX_sf"/>
</dbReference>
<comment type="caution">
    <text evidence="6">The sequence shown here is derived from an EMBL/GenBank/DDBJ whole genome shotgun (WGS) entry which is preliminary data.</text>
</comment>
<dbReference type="GO" id="GO:0005829">
    <property type="term" value="C:cytosol"/>
    <property type="evidence" value="ECO:0007669"/>
    <property type="project" value="TreeGrafter"/>
</dbReference>
<dbReference type="PANTHER" id="PTHR36965">
    <property type="entry name" value="FE(2+)-TRAFFICKING PROTEIN-RELATED"/>
    <property type="match status" value="1"/>
</dbReference>
<accession>A0A2A5WB24</accession>
<sequence>MTRMVKCKKYNKELPGLLVPPYPGSKGQGIYETVSQKAWQEWQSLQTMLINEKQLNMMDPDARKYLQEEMDKFLDNKTHDIAEGYVPPEE</sequence>
<dbReference type="FunFam" id="1.10.3880.10:FF:000001">
    <property type="entry name" value="Probable Fe(2+)-trafficking protein"/>
    <property type="match status" value="1"/>
</dbReference>
<dbReference type="Proteomes" id="UP000219329">
    <property type="component" value="Unassembled WGS sequence"/>
</dbReference>
<dbReference type="AlphaFoldDB" id="A0A2A5WB24"/>
<dbReference type="GO" id="GO:0034599">
    <property type="term" value="P:cellular response to oxidative stress"/>
    <property type="evidence" value="ECO:0007669"/>
    <property type="project" value="TreeGrafter"/>
</dbReference>
<evidence type="ECO:0000313" key="6">
    <source>
        <dbReference type="EMBL" id="PDH33679.1"/>
    </source>
</evidence>
<evidence type="ECO:0000256" key="2">
    <source>
        <dbReference type="ARBA" id="ARBA00053793"/>
    </source>
</evidence>
<organism evidence="6 7">
    <name type="scientific">OM182 bacterium MED-G28</name>
    <dbReference type="NCBI Taxonomy" id="1986256"/>
    <lineage>
        <taxon>Bacteria</taxon>
        <taxon>Pseudomonadati</taxon>
        <taxon>Pseudomonadota</taxon>
        <taxon>Gammaproteobacteria</taxon>
        <taxon>OMG group</taxon>
        <taxon>OM182 clade</taxon>
    </lineage>
</organism>
<comment type="similarity">
    <text evidence="3 5">Belongs to the Fe(2+)-trafficking protein family.</text>
</comment>
<comment type="function">
    <text evidence="2">Could be a mediator in iron transactions between iron acquisition and iron-requiring processes, such as synthesis and/or repair of Fe-S clusters in biosynthetic enzymes. Necessary to maintain high levels of aconitase under oxidative stress.</text>
</comment>
<proteinExistence type="inferred from homology"/>